<evidence type="ECO:0000313" key="3">
    <source>
        <dbReference type="Proteomes" id="UP000223527"/>
    </source>
</evidence>
<gene>
    <name evidence="2" type="ORF">CR162_08045</name>
</gene>
<organism evidence="2 3">
    <name type="scientific">Teichococcus rhizosphaerae</name>
    <dbReference type="NCBI Taxonomy" id="1335062"/>
    <lineage>
        <taxon>Bacteria</taxon>
        <taxon>Pseudomonadati</taxon>
        <taxon>Pseudomonadota</taxon>
        <taxon>Alphaproteobacteria</taxon>
        <taxon>Acetobacterales</taxon>
        <taxon>Roseomonadaceae</taxon>
        <taxon>Roseomonas</taxon>
    </lineage>
</organism>
<dbReference type="InterPro" id="IPR046540">
    <property type="entry name" value="DMFA2_C"/>
</dbReference>
<dbReference type="EMBL" id="PDNU01000010">
    <property type="protein sequence ID" value="PHK95430.1"/>
    <property type="molecule type" value="Genomic_DNA"/>
</dbReference>
<dbReference type="Proteomes" id="UP000223527">
    <property type="component" value="Unassembled WGS sequence"/>
</dbReference>
<name>A0A2C7AAK7_9PROT</name>
<dbReference type="AlphaFoldDB" id="A0A2C7AAK7"/>
<reference evidence="2 3" key="1">
    <citation type="submission" date="2017-10" db="EMBL/GenBank/DDBJ databases">
        <authorList>
            <person name="Banno H."/>
            <person name="Chua N.-H."/>
        </authorList>
    </citation>
    <scope>NUCLEOTIDE SEQUENCE [LARGE SCALE GENOMIC DNA]</scope>
    <source>
        <strain evidence="2 3">YW11</strain>
    </source>
</reference>
<dbReference type="RefSeq" id="WP_099095026.1">
    <property type="nucleotide sequence ID" value="NZ_PDNU01000010.1"/>
</dbReference>
<accession>A0A2C7AAK7</accession>
<keyword evidence="3" id="KW-1185">Reference proteome</keyword>
<protein>
    <submittedName>
        <fullName evidence="2">N,N-dimethylformamidase large subunit</fullName>
    </submittedName>
</protein>
<comment type="caution">
    <text evidence="2">The sequence shown here is derived from an EMBL/GenBank/DDBJ whole genome shotgun (WGS) entry which is preliminary data.</text>
</comment>
<proteinExistence type="predicted"/>
<sequence>MTVPLTGYLDRVSARPGERLAVKVSTTLPGGYEADLVRVISGDPNPAGPGMILRPVQAAFAGRYPGRFQPTHVGSCALVAAMEGVALPRRLTIGLRVQPWLLADRPAVLMAREDEAGHGWRLCLSREGPVFEARGAGGVVRCALAAPPRLRGWYALTLEAGNGTLRLTQAPLRGIWGAEGDAGSAEAHGPGLDALPAAPLSIGAAWGGGAARSVFDGRIEDPFIATGGATPAGSAEGPVEGPGLLAWWDFSIGIDTQSVIDRGARGLHGRLVNLPTRAVRGSRWDGSAMSWTQAPRHYAAIHFHADDLADCGWETDFHVEIPADLPSGAYGVRLRAAGAEGGAGQEDIIPFYVLPPRGTATARVAFLASTFTYQAYANHSRGNADEAYRARRAEWGAYPHNPQDHADYAHSTYNRHPDNSGVSLSSRLRPILTWRPGFLTFNDARGSGLRHYPADTHLIAWADALGIGMDIITDEDLDNEGVELLRPYKVVLTGSHPEYHTIGTLDALRDYVGTGGRLCYLGGNGFYWRVARRPDLPHVIEVRRAEGGIRAWAADAGEYYQQLDGGYGGLWRRNGRPPQMLAGVGFSSQGLFEGSHYRRLPASREPGLAWIFEGIEEEVIGDFGLSGGGAAGFELDRADPAQGSPPNLRILARSEGHQAHFVAVPEELLSHVNTVTGEKPAALVRAEIVYFETAQGGAVFSTGSITFCGSLPHNNFDNSVSRLLRNVVTRFASESLS</sequence>
<evidence type="ECO:0000259" key="1">
    <source>
        <dbReference type="Pfam" id="PF20254"/>
    </source>
</evidence>
<evidence type="ECO:0000313" key="2">
    <source>
        <dbReference type="EMBL" id="PHK95430.1"/>
    </source>
</evidence>
<feature type="domain" description="N,N-dimethylformamidase beta subunit-like C-terminal" evidence="1">
    <location>
        <begin position="276"/>
        <end position="716"/>
    </location>
</feature>
<dbReference type="Pfam" id="PF20254">
    <property type="entry name" value="DMFA2_C"/>
    <property type="match status" value="1"/>
</dbReference>
<dbReference type="OrthoDB" id="505641at2"/>